<feature type="domain" description="Rad50/SbcC-type AAA" evidence="4">
    <location>
        <begin position="24"/>
        <end position="230"/>
    </location>
</feature>
<dbReference type="OrthoDB" id="9770373at2"/>
<organism evidence="5 6">
    <name type="scientific">Solemya velesiana gill symbiont</name>
    <dbReference type="NCBI Taxonomy" id="1918948"/>
    <lineage>
        <taxon>Bacteria</taxon>
        <taxon>Pseudomonadati</taxon>
        <taxon>Pseudomonadota</taxon>
        <taxon>Gammaproteobacteria</taxon>
        <taxon>sulfur-oxidizing symbionts</taxon>
    </lineage>
</organism>
<evidence type="ECO:0000256" key="1">
    <source>
        <dbReference type="SAM" id="Coils"/>
    </source>
</evidence>
<gene>
    <name evidence="5" type="ORF">BOW51_04110</name>
</gene>
<dbReference type="AlphaFoldDB" id="A0A1T2KW63"/>
<keyword evidence="3" id="KW-0472">Membrane</keyword>
<dbReference type="Pfam" id="PF13476">
    <property type="entry name" value="AAA_23"/>
    <property type="match status" value="1"/>
</dbReference>
<dbReference type="PANTHER" id="PTHR32114:SF2">
    <property type="entry name" value="ABC TRANSPORTER ABCH.3"/>
    <property type="match status" value="1"/>
</dbReference>
<dbReference type="GO" id="GO:0006302">
    <property type="term" value="P:double-strand break repair"/>
    <property type="evidence" value="ECO:0007669"/>
    <property type="project" value="InterPro"/>
</dbReference>
<keyword evidence="6" id="KW-1185">Reference proteome</keyword>
<keyword evidence="3" id="KW-0812">Transmembrane</keyword>
<dbReference type="RefSeq" id="WP_078486248.1">
    <property type="nucleotide sequence ID" value="NZ_MPRJ01000018.1"/>
</dbReference>
<evidence type="ECO:0000313" key="5">
    <source>
        <dbReference type="EMBL" id="OOZ37097.1"/>
    </source>
</evidence>
<dbReference type="SUPFAM" id="SSF52540">
    <property type="entry name" value="P-loop containing nucleoside triphosphate hydrolases"/>
    <property type="match status" value="1"/>
</dbReference>
<feature type="compositionally biased region" description="Acidic residues" evidence="2">
    <location>
        <begin position="357"/>
        <end position="372"/>
    </location>
</feature>
<protein>
    <recommendedName>
        <fullName evidence="4">Rad50/SbcC-type AAA domain-containing protein</fullName>
    </recommendedName>
</protein>
<feature type="transmembrane region" description="Helical" evidence="3">
    <location>
        <begin position="305"/>
        <end position="326"/>
    </location>
</feature>
<feature type="region of interest" description="Disordered" evidence="2">
    <location>
        <begin position="353"/>
        <end position="372"/>
    </location>
</feature>
<dbReference type="GO" id="GO:0016887">
    <property type="term" value="F:ATP hydrolysis activity"/>
    <property type="evidence" value="ECO:0007669"/>
    <property type="project" value="InterPro"/>
</dbReference>
<comment type="caution">
    <text evidence="5">The sequence shown here is derived from an EMBL/GenBank/DDBJ whole genome shotgun (WGS) entry which is preliminary data.</text>
</comment>
<evidence type="ECO:0000256" key="3">
    <source>
        <dbReference type="SAM" id="Phobius"/>
    </source>
</evidence>
<accession>A0A1T2KW63</accession>
<dbReference type="Gene3D" id="3.40.50.300">
    <property type="entry name" value="P-loop containing nucleotide triphosphate hydrolases"/>
    <property type="match status" value="2"/>
</dbReference>
<feature type="coiled-coil region" evidence="1">
    <location>
        <begin position="175"/>
        <end position="233"/>
    </location>
</feature>
<dbReference type="InterPro" id="IPR027417">
    <property type="entry name" value="P-loop_NTPase"/>
</dbReference>
<reference evidence="5 6" key="1">
    <citation type="submission" date="2016-11" db="EMBL/GenBank/DDBJ databases">
        <title>Mixed transmission modes and dynamic genome evolution in an obligate animal-bacterial symbiosis.</title>
        <authorList>
            <person name="Russell S.L."/>
            <person name="Corbett-Detig R.B."/>
            <person name="Cavanaugh C.M."/>
        </authorList>
    </citation>
    <scope>NUCLEOTIDE SEQUENCE [LARGE SCALE GENOMIC DNA]</scope>
    <source>
        <strain evidence="5">Se-Cadez</strain>
    </source>
</reference>
<proteinExistence type="predicted"/>
<sequence>MIITDITARDVLKYDALDLKGLPESGVIAIGGPNESGKSTIGETICFALFGRTFSLEPSELVKMIRWGENHCSVNLCFKSSDQTHYEVARFLDRDGNHGVRLNLVGESENPIARGVEDVDNAIYDILGYGYDEFIESFYLAQREITTPHPHSYAVKAMAGITSLEYVSYEFEEEVRHEEAAISELDQEIADIDQELEDLAIDPGQLNALESEREQLVASESQLQGEIEELDAASTAYQDADPKIKSATSARGITRFFRFISLLLTLIAGASWGLLTRMPEHPYAQQLDGLLQQQIPQWGAQYLPWLLYVAIGFGILLVFLMIRGGVLTSRITRLNQSATELSEKLSAIYEAVPETEQQVESEDDTSEEEDLPPADTEIAAICQRIAAAQASPFEVRDSVGRELARMRRERQQQQERLIKLEQEIWSEKDRLSKAEKLNDVEQALEQKMEEHRQEIRQRELASELLAGATKQLSQRFNRDLRDLVGRTLPLFTDNRYEHLQIDGDLTVRVFSNEKRDFMDLEEISSGTQRQIMLAVRLVLSQELVNSTVVGKQFIFLDEPFAFFDQERTRSSLKVLPDLSDEITQVWIVAQEFPNDHVFDLPITCNREQRELVTEQQVLASAPTDQPMPIGEETHY</sequence>
<feature type="coiled-coil region" evidence="1">
    <location>
        <begin position="396"/>
        <end position="461"/>
    </location>
</feature>
<keyword evidence="3" id="KW-1133">Transmembrane helix</keyword>
<dbReference type="PANTHER" id="PTHR32114">
    <property type="entry name" value="ABC TRANSPORTER ABCH.3"/>
    <property type="match status" value="1"/>
</dbReference>
<evidence type="ECO:0000256" key="2">
    <source>
        <dbReference type="SAM" id="MobiDB-lite"/>
    </source>
</evidence>
<keyword evidence="1" id="KW-0175">Coiled coil</keyword>
<evidence type="ECO:0000259" key="4">
    <source>
        <dbReference type="Pfam" id="PF13476"/>
    </source>
</evidence>
<dbReference type="Proteomes" id="UP000190896">
    <property type="component" value="Unassembled WGS sequence"/>
</dbReference>
<name>A0A1T2KW63_9GAMM</name>
<dbReference type="EMBL" id="MPRJ01000018">
    <property type="protein sequence ID" value="OOZ37097.1"/>
    <property type="molecule type" value="Genomic_DNA"/>
</dbReference>
<feature type="transmembrane region" description="Helical" evidence="3">
    <location>
        <begin position="256"/>
        <end position="275"/>
    </location>
</feature>
<evidence type="ECO:0000313" key="6">
    <source>
        <dbReference type="Proteomes" id="UP000190896"/>
    </source>
</evidence>
<dbReference type="InterPro" id="IPR038729">
    <property type="entry name" value="Rad50/SbcC_AAA"/>
</dbReference>